<name>A0A0J9BYE7_9FIRM</name>
<dbReference type="PATRIC" id="fig|742734.4.peg.3762"/>
<dbReference type="RefSeq" id="WP_082173930.1">
    <property type="nucleotide sequence ID" value="NZ_KQ235880.1"/>
</dbReference>
<dbReference type="InterPro" id="IPR036410">
    <property type="entry name" value="HSP_DnaJ_Cys-rich_dom_sf"/>
</dbReference>
<keyword evidence="1" id="KW-0677">Repeat</keyword>
<dbReference type="Pfam" id="PF19127">
    <property type="entry name" value="Choline_bind_3"/>
    <property type="match status" value="1"/>
</dbReference>
<dbReference type="OrthoDB" id="1998815at2"/>
<evidence type="ECO:0000256" key="1">
    <source>
        <dbReference type="ARBA" id="ARBA00022737"/>
    </source>
</evidence>
<protein>
    <submittedName>
        <fullName evidence="4">Uncharacterized protein</fullName>
    </submittedName>
</protein>
<feature type="signal peptide" evidence="3">
    <location>
        <begin position="1"/>
        <end position="26"/>
    </location>
</feature>
<feature type="repeat" description="Cell wall-binding" evidence="2">
    <location>
        <begin position="69"/>
        <end position="89"/>
    </location>
</feature>
<dbReference type="SUPFAM" id="SSF69360">
    <property type="entry name" value="Cell wall binding repeat"/>
    <property type="match status" value="1"/>
</dbReference>
<comment type="caution">
    <text evidence="4">The sequence shown here is derived from an EMBL/GenBank/DDBJ whole genome shotgun (WGS) entry which is preliminary data.</text>
</comment>
<dbReference type="Gene3D" id="2.10.270.10">
    <property type="entry name" value="Cholin Binding"/>
    <property type="match status" value="1"/>
</dbReference>
<keyword evidence="3" id="KW-0732">Signal</keyword>
<proteinExistence type="predicted"/>
<evidence type="ECO:0000256" key="2">
    <source>
        <dbReference type="PROSITE-ProRule" id="PRU00591"/>
    </source>
</evidence>
<evidence type="ECO:0000313" key="5">
    <source>
        <dbReference type="Proteomes" id="UP000037392"/>
    </source>
</evidence>
<dbReference type="SUPFAM" id="SSF57938">
    <property type="entry name" value="DnaJ/Hsp40 cysteine-rich domain"/>
    <property type="match status" value="1"/>
</dbReference>
<feature type="chain" id="PRO_5005315639" evidence="3">
    <location>
        <begin position="27"/>
        <end position="353"/>
    </location>
</feature>
<accession>A0A0J9BYE7</accession>
<dbReference type="EMBL" id="ADLK01000026">
    <property type="protein sequence ID" value="KMW17818.1"/>
    <property type="molecule type" value="Genomic_DNA"/>
</dbReference>
<evidence type="ECO:0000313" key="4">
    <source>
        <dbReference type="EMBL" id="KMW17818.1"/>
    </source>
</evidence>
<organism evidence="4 5">
    <name type="scientific">[Clostridium] citroniae WAL-19142</name>
    <dbReference type="NCBI Taxonomy" id="742734"/>
    <lineage>
        <taxon>Bacteria</taxon>
        <taxon>Bacillati</taxon>
        <taxon>Bacillota</taxon>
        <taxon>Clostridia</taxon>
        <taxon>Lachnospirales</taxon>
        <taxon>Lachnospiraceae</taxon>
        <taxon>Enterocloster</taxon>
    </lineage>
</organism>
<gene>
    <name evidence="4" type="ORF">HMPREF9470_03507</name>
</gene>
<sequence>MKKHFIRNLILMVVMLSIGMSVTSFAEVGWEQDEQGRWLYMQENGAYVGYGFCEIHGEWYYFNTEGYMCTGWVQGSDGNWYFMSSSGAMLRNATTPDGKYWLDANGIWDGKTLGAFDTSSSSALERNTMKATIDGVEETFYLTATGGTVGGDKTFTCYSVKADGTIGKQLYLVIDPDTEAGEDIKPSNRDTHFSLKYKKFYDGEQYSARLGKGKYNVNITAIEADCAHVEGTFSATAKMVGGSGSVSITNGTFNLYHGEKVDWVKSLVPSRSSGGGYEGGFADYDTGSSLGNGSSQRNTDYPCPRCGGSGNCPVCHGSGYTYHEFLGKSSKDNCPYCAWGTCSRCNGSGRVSR</sequence>
<dbReference type="Proteomes" id="UP000037392">
    <property type="component" value="Unassembled WGS sequence"/>
</dbReference>
<reference evidence="4 5" key="1">
    <citation type="submission" date="2011-04" db="EMBL/GenBank/DDBJ databases">
        <title>The Genome Sequence of Clostridium citroniae WAL-19142.</title>
        <authorList>
            <consortium name="The Broad Institute Genome Sequencing Platform"/>
            <person name="Earl A."/>
            <person name="Ward D."/>
            <person name="Feldgarden M."/>
            <person name="Gevers D."/>
            <person name="Warren Y.A."/>
            <person name="Tyrrell K.L."/>
            <person name="Citron D.M."/>
            <person name="Goldstein E.J."/>
            <person name="Daigneault M."/>
            <person name="Allen-Vercoe E."/>
            <person name="Young S.K."/>
            <person name="Zeng Q."/>
            <person name="Gargeya S."/>
            <person name="Fitzgerald M."/>
            <person name="Haas B."/>
            <person name="Abouelleil A."/>
            <person name="Alvarado L."/>
            <person name="Arachchi H.M."/>
            <person name="Berlin A."/>
            <person name="Brown A."/>
            <person name="Chapman S.B."/>
            <person name="Chen Z."/>
            <person name="Dunbar C."/>
            <person name="Freedman E."/>
            <person name="Gearin G."/>
            <person name="Gellesch M."/>
            <person name="Goldberg J."/>
            <person name="Griggs A."/>
            <person name="Gujja S."/>
            <person name="Heilman E.R."/>
            <person name="Heiman D."/>
            <person name="Howarth C."/>
            <person name="Larson L."/>
            <person name="Lui A."/>
            <person name="MacDonald P.J."/>
            <person name="Mehta T."/>
            <person name="Montmayeur A."/>
            <person name="Murphy C."/>
            <person name="Neiman D."/>
            <person name="Pearson M."/>
            <person name="Priest M."/>
            <person name="Roberts A."/>
            <person name="Saif S."/>
            <person name="Shea T."/>
            <person name="Shenoy N."/>
            <person name="Sisk P."/>
            <person name="Stolte C."/>
            <person name="Sykes S."/>
            <person name="White J."/>
            <person name="Yandava C."/>
            <person name="Wortman J."/>
            <person name="Nusbaum C."/>
            <person name="Birren B."/>
        </authorList>
    </citation>
    <scope>NUCLEOTIDE SEQUENCE [LARGE SCALE GENOMIC DNA]</scope>
    <source>
        <strain evidence="4 5">WAL-19142</strain>
    </source>
</reference>
<evidence type="ECO:0000256" key="3">
    <source>
        <dbReference type="SAM" id="SignalP"/>
    </source>
</evidence>
<dbReference type="PROSITE" id="PS51170">
    <property type="entry name" value="CW"/>
    <property type="match status" value="1"/>
</dbReference>
<dbReference type="AlphaFoldDB" id="A0A0J9BYE7"/>
<dbReference type="GeneID" id="93166345"/>
<dbReference type="InterPro" id="IPR018337">
    <property type="entry name" value="Cell_wall/Cho-bd_repeat"/>
</dbReference>